<proteinExistence type="predicted"/>
<feature type="non-terminal residue" evidence="1">
    <location>
        <position position="96"/>
    </location>
</feature>
<protein>
    <submittedName>
        <fullName evidence="1">3544_t:CDS:1</fullName>
    </submittedName>
</protein>
<comment type="caution">
    <text evidence="1">The sequence shown here is derived from an EMBL/GenBank/DDBJ whole genome shotgun (WGS) entry which is preliminary data.</text>
</comment>
<organism evidence="1 2">
    <name type="scientific">Scutellospora calospora</name>
    <dbReference type="NCBI Taxonomy" id="85575"/>
    <lineage>
        <taxon>Eukaryota</taxon>
        <taxon>Fungi</taxon>
        <taxon>Fungi incertae sedis</taxon>
        <taxon>Mucoromycota</taxon>
        <taxon>Glomeromycotina</taxon>
        <taxon>Glomeromycetes</taxon>
        <taxon>Diversisporales</taxon>
        <taxon>Gigasporaceae</taxon>
        <taxon>Scutellospora</taxon>
    </lineage>
</organism>
<evidence type="ECO:0000313" key="2">
    <source>
        <dbReference type="Proteomes" id="UP000789860"/>
    </source>
</evidence>
<gene>
    <name evidence="1" type="ORF">SCALOS_LOCUS9628</name>
</gene>
<name>A0ACA9NW85_9GLOM</name>
<accession>A0ACA9NW85</accession>
<keyword evidence="2" id="KW-1185">Reference proteome</keyword>
<sequence length="96" mass="11836">MFKRKTTKYLDELESSVKKLCEIVRDEKEYVFDKGNMTEAERIIIEEEIDDTFQIVRHEFQPDFDKRIEQESFKRLKRSYPFNFCKTFKRQKVDPK</sequence>
<reference evidence="1" key="1">
    <citation type="submission" date="2021-06" db="EMBL/GenBank/DDBJ databases">
        <authorList>
            <person name="Kallberg Y."/>
            <person name="Tangrot J."/>
            <person name="Rosling A."/>
        </authorList>
    </citation>
    <scope>NUCLEOTIDE SEQUENCE</scope>
    <source>
        <strain evidence="1">AU212A</strain>
    </source>
</reference>
<evidence type="ECO:0000313" key="1">
    <source>
        <dbReference type="EMBL" id="CAG8678241.1"/>
    </source>
</evidence>
<dbReference type="EMBL" id="CAJVPM010030948">
    <property type="protein sequence ID" value="CAG8678241.1"/>
    <property type="molecule type" value="Genomic_DNA"/>
</dbReference>
<dbReference type="Proteomes" id="UP000789860">
    <property type="component" value="Unassembled WGS sequence"/>
</dbReference>